<evidence type="ECO:0000256" key="1">
    <source>
        <dbReference type="SAM" id="Coils"/>
    </source>
</evidence>
<reference evidence="3 4" key="1">
    <citation type="submission" date="2016-11" db="EMBL/GenBank/DDBJ databases">
        <authorList>
            <person name="Jaros S."/>
            <person name="Januszkiewicz K."/>
            <person name="Wedrychowicz H."/>
        </authorList>
    </citation>
    <scope>NUCLEOTIDE SEQUENCE [LARGE SCALE GENOMIC DNA]</scope>
    <source>
        <strain evidence="3 4">DSM 26991</strain>
    </source>
</reference>
<organism evidence="3 4">
    <name type="scientific">Bacteroides luti</name>
    <dbReference type="NCBI Taxonomy" id="1297750"/>
    <lineage>
        <taxon>Bacteria</taxon>
        <taxon>Pseudomonadati</taxon>
        <taxon>Bacteroidota</taxon>
        <taxon>Bacteroidia</taxon>
        <taxon>Bacteroidales</taxon>
        <taxon>Bacteroidaceae</taxon>
        <taxon>Bacteroides</taxon>
    </lineage>
</organism>
<sequence>MRKKYFLAKLAIYGFLTLGAATTFVGCKDYDGDITDLQTQIDDNKADYTSVLTEKLAAVNTQITTLQGTQTALQATVATAQTAANAAKTSADAAAAAAAAAQLAAAQAKLDAINTAASALATVKTALETRISTLDGKFAALQESVSKGATKDELTALNAGLLKEIANAKSSIEADLTTISAQISAVDSKYNTLVEKVETLATKSEVEASLASLKTELAALYLQQATFNDYKTIVTTQFADLQTQIDVINGKVDANTTKITTLETKITELTAQLTSAIATAKTQAITEAVNQALAADAAQAISLETMWKAYIAQQLDNYVDKSTYEAKVTEIKDQLEDLSAQINAINANLNTMNAIFSHRLTSMAFVPETYVAGIPTIIFSTLYYKDIDQLAPQTLYSSTMQSQAKYRLNPNGVTRSDIKDFVYTGEKAETIETKGLGTDNPAPISVVTDNYQNGLLTLNVTKTASFATAPKFDIVSLKATLADKALTSAEKQAGTEVSVYSDYVRATEVALSSDNLNIAKKGALNNHFSDNQAAAQDATPEVSFVYNDQKDLKDYVASCYGINGTHSPFNNAAYGLHYRFAKASNPYNITVAGATTNQQDFINVSADGFISAKVYDQAPLSAAAGRTPIVQVELVDAQNRVLDRAFIKIKITANKAPKKIVTCPETIAVLGCGSHLFTIGVEQINKEVYNALPMSHAQFWGNYEIKSSTSAITAKPYIANVGEGSQLSTEIRWNVPDSQFGVIPDGGKDFTAVFTVEPTFADTDYPDVEFVFNIKVVKPATSIVGKELTYWTADQSAVKVNVAVPNANYSNGCNYSADLTNAFNKDANGNVKLNNGNACGELKFALVSTTPTTAQGISISDDIITFDRSSANSTAINALEAGTLSAKVKAYYEFNGNIIDLMTFNVQFIKPLSLSVVTDGHFTDAVTGGSILNYSYFHNSGSIDVLVTDWRGDSLVPTSPLWGFYGLYGVIFNTANAKTNLFEGQDGNLTPTAGYMAGSLPTDVLLSQNNFMGVTNLKYVNNGTPLTMDYELYIPVTITHKWGTLSATLNVHVNKRATM</sequence>
<proteinExistence type="predicted"/>
<evidence type="ECO:0008006" key="5">
    <source>
        <dbReference type="Google" id="ProtNLM"/>
    </source>
</evidence>
<evidence type="ECO:0000313" key="3">
    <source>
        <dbReference type="EMBL" id="SHF14189.1"/>
    </source>
</evidence>
<gene>
    <name evidence="3" type="ORF">SAMN05444405_105197</name>
</gene>
<accession>A0A1M4Z7Z1</accession>
<dbReference type="RefSeq" id="WP_175550488.1">
    <property type="nucleotide sequence ID" value="NZ_FQTV01000005.1"/>
</dbReference>
<dbReference type="Proteomes" id="UP000184509">
    <property type="component" value="Unassembled WGS sequence"/>
</dbReference>
<dbReference type="PROSITE" id="PS51257">
    <property type="entry name" value="PROKAR_LIPOPROTEIN"/>
    <property type="match status" value="1"/>
</dbReference>
<protein>
    <recommendedName>
        <fullName evidence="5">Cell surface protein</fullName>
    </recommendedName>
</protein>
<dbReference type="AlphaFoldDB" id="A0A1M4Z7Z1"/>
<dbReference type="EMBL" id="FQTV01000005">
    <property type="protein sequence ID" value="SHF14189.1"/>
    <property type="molecule type" value="Genomic_DNA"/>
</dbReference>
<dbReference type="Gene3D" id="1.10.287.1490">
    <property type="match status" value="1"/>
</dbReference>
<name>A0A1M4Z7Z1_9BACE</name>
<keyword evidence="1" id="KW-0175">Coiled coil</keyword>
<feature type="signal peptide" evidence="2">
    <location>
        <begin position="1"/>
        <end position="20"/>
    </location>
</feature>
<keyword evidence="4" id="KW-1185">Reference proteome</keyword>
<evidence type="ECO:0000313" key="4">
    <source>
        <dbReference type="Proteomes" id="UP000184509"/>
    </source>
</evidence>
<evidence type="ECO:0000256" key="2">
    <source>
        <dbReference type="SAM" id="SignalP"/>
    </source>
</evidence>
<feature type="coiled-coil region" evidence="1">
    <location>
        <begin position="321"/>
        <end position="355"/>
    </location>
</feature>
<keyword evidence="2" id="KW-0732">Signal</keyword>
<dbReference type="STRING" id="1297750.SAMN05444405_105197"/>
<feature type="chain" id="PRO_5013336323" description="Cell surface protein" evidence="2">
    <location>
        <begin position="21"/>
        <end position="1059"/>
    </location>
</feature>